<organism evidence="1 2">
    <name type="scientific">Crassostrea virginica</name>
    <name type="common">Eastern oyster</name>
    <dbReference type="NCBI Taxonomy" id="6565"/>
    <lineage>
        <taxon>Eukaryota</taxon>
        <taxon>Metazoa</taxon>
        <taxon>Spiralia</taxon>
        <taxon>Lophotrochozoa</taxon>
        <taxon>Mollusca</taxon>
        <taxon>Bivalvia</taxon>
        <taxon>Autobranchia</taxon>
        <taxon>Pteriomorphia</taxon>
        <taxon>Ostreida</taxon>
        <taxon>Ostreoidea</taxon>
        <taxon>Ostreidae</taxon>
        <taxon>Crassostrea</taxon>
    </lineage>
</organism>
<dbReference type="OrthoDB" id="6148859at2759"/>
<keyword evidence="1" id="KW-1185">Reference proteome</keyword>
<proteinExistence type="predicted"/>
<reference evidence="2" key="1">
    <citation type="submission" date="2025-08" db="UniProtKB">
        <authorList>
            <consortium name="RefSeq"/>
        </authorList>
    </citation>
    <scope>IDENTIFICATION</scope>
    <source>
        <tissue evidence="2">Whole sample</tissue>
    </source>
</reference>
<dbReference type="KEGG" id="cvn:111129642"/>
<dbReference type="PANTHER" id="PTHR46880:SF5">
    <property type="entry name" value="DUF4371 DOMAIN-CONTAINING PROTEIN"/>
    <property type="match status" value="1"/>
</dbReference>
<sequence length="252" mass="28398">MSMGSAGASAMTGKQNGAMMQCQNPHMVNIHCVAHRLAFCTSQAASENSHLQAHQQILRDLFYYFKGNSKRQSKLKEIQNILDDPCLTIKEIHSVRWLSYFTALSTVQRTLDSLLTYLGEADGNKDPKAAGLRKKIANESFISITYMMMDAMAPVTILSQFFQTENVDLALVKVKIDLCLSDLEKIKSMESHHLQALKEELDVQTGFFKRHSIKKTNLNLTKLTEEFIDTLKENIIARFPSSDLITHLASLL</sequence>
<protein>
    <submittedName>
        <fullName evidence="2">Zinc finger protein 862-like</fullName>
    </submittedName>
</protein>
<dbReference type="PANTHER" id="PTHR46880">
    <property type="entry name" value="RAS-ASSOCIATING DOMAIN-CONTAINING PROTEIN"/>
    <property type="match status" value="1"/>
</dbReference>
<dbReference type="AlphaFoldDB" id="A0A8B8DUA1"/>
<gene>
    <name evidence="2" type="primary">LOC111129642</name>
</gene>
<dbReference type="Proteomes" id="UP000694844">
    <property type="component" value="Chromosome 4"/>
</dbReference>
<evidence type="ECO:0000313" key="2">
    <source>
        <dbReference type="RefSeq" id="XP_022331807.1"/>
    </source>
</evidence>
<evidence type="ECO:0000313" key="1">
    <source>
        <dbReference type="Proteomes" id="UP000694844"/>
    </source>
</evidence>
<name>A0A8B8DUA1_CRAVI</name>
<dbReference type="SUPFAM" id="SSF53098">
    <property type="entry name" value="Ribonuclease H-like"/>
    <property type="match status" value="1"/>
</dbReference>
<accession>A0A8B8DUA1</accession>
<dbReference type="GeneID" id="111129642"/>
<dbReference type="InterPro" id="IPR012337">
    <property type="entry name" value="RNaseH-like_sf"/>
</dbReference>
<dbReference type="RefSeq" id="XP_022331807.1">
    <property type="nucleotide sequence ID" value="XM_022476099.1"/>
</dbReference>